<dbReference type="InterPro" id="IPR003428">
    <property type="entry name" value="MAM33"/>
</dbReference>
<dbReference type="PANTHER" id="PTHR10826:SF1">
    <property type="entry name" value="COMPLEMENT COMPONENT 1 Q SUBCOMPONENT-BINDING PROTEIN, MITOCHONDRIAL"/>
    <property type="match status" value="1"/>
</dbReference>
<dbReference type="FunFam" id="3.10.280.10:FF:000006">
    <property type="entry name" value="Mitochondrial glycoprotein, expressed"/>
    <property type="match status" value="1"/>
</dbReference>
<dbReference type="EMBL" id="JBJUIK010000003">
    <property type="protein sequence ID" value="KAL3533735.1"/>
    <property type="molecule type" value="Genomic_DNA"/>
</dbReference>
<dbReference type="InterPro" id="IPR036561">
    <property type="entry name" value="MAM33_sf"/>
</dbReference>
<sequence>MQRVRNVLLKSSKGILQRHRRFSSQQVKMAVQDLDLIKILQSEINHELSSKSKIDESGSLGDFVLEWDSPITRDVVLRKKSESGEEVAISALLGRQIFEANSKFPSATDIKMKVCIKKPGLGSILQFDCGVSSGGEDTSGFNVQNAYYIQSTSCLSSSSYRGPLFRDLDPRLQDELKRYLEARGIGESLLNFLILHLQKKEKGQYVNWLHKLESAVGQNE</sequence>
<evidence type="ECO:0008006" key="3">
    <source>
        <dbReference type="Google" id="ProtNLM"/>
    </source>
</evidence>
<dbReference type="PANTHER" id="PTHR10826">
    <property type="entry name" value="COMPLEMENT COMPONENT 1"/>
    <property type="match status" value="1"/>
</dbReference>
<comment type="caution">
    <text evidence="1">The sequence shown here is derived from an EMBL/GenBank/DDBJ whole genome shotgun (WGS) entry which is preliminary data.</text>
</comment>
<gene>
    <name evidence="1" type="ORF">ACH5RR_007256</name>
</gene>
<evidence type="ECO:0000313" key="1">
    <source>
        <dbReference type="EMBL" id="KAL3533735.1"/>
    </source>
</evidence>
<dbReference type="SUPFAM" id="SSF54529">
    <property type="entry name" value="Mitochondrial glycoprotein MAM33-like"/>
    <property type="match status" value="1"/>
</dbReference>
<name>A0ABD3ARE4_9GENT</name>
<reference evidence="1 2" key="1">
    <citation type="submission" date="2024-11" db="EMBL/GenBank/DDBJ databases">
        <title>A near-complete genome assembly of Cinchona calisaya.</title>
        <authorList>
            <person name="Lian D.C."/>
            <person name="Zhao X.W."/>
            <person name="Wei L."/>
        </authorList>
    </citation>
    <scope>NUCLEOTIDE SEQUENCE [LARGE SCALE GENOMIC DNA]</scope>
    <source>
        <tissue evidence="1">Nenye</tissue>
    </source>
</reference>
<dbReference type="Gene3D" id="3.10.280.10">
    <property type="entry name" value="Mitochondrial glycoprotein"/>
    <property type="match status" value="1"/>
</dbReference>
<accession>A0ABD3ARE4</accession>
<dbReference type="AlphaFoldDB" id="A0ABD3ARE4"/>
<dbReference type="Pfam" id="PF02330">
    <property type="entry name" value="MAM33"/>
    <property type="match status" value="1"/>
</dbReference>
<evidence type="ECO:0000313" key="2">
    <source>
        <dbReference type="Proteomes" id="UP001630127"/>
    </source>
</evidence>
<organism evidence="1 2">
    <name type="scientific">Cinchona calisaya</name>
    <dbReference type="NCBI Taxonomy" id="153742"/>
    <lineage>
        <taxon>Eukaryota</taxon>
        <taxon>Viridiplantae</taxon>
        <taxon>Streptophyta</taxon>
        <taxon>Embryophyta</taxon>
        <taxon>Tracheophyta</taxon>
        <taxon>Spermatophyta</taxon>
        <taxon>Magnoliopsida</taxon>
        <taxon>eudicotyledons</taxon>
        <taxon>Gunneridae</taxon>
        <taxon>Pentapetalae</taxon>
        <taxon>asterids</taxon>
        <taxon>lamiids</taxon>
        <taxon>Gentianales</taxon>
        <taxon>Rubiaceae</taxon>
        <taxon>Cinchonoideae</taxon>
        <taxon>Cinchoneae</taxon>
        <taxon>Cinchona</taxon>
    </lineage>
</organism>
<protein>
    <recommendedName>
        <fullName evidence="3">Mitochondrial glycoprotein</fullName>
    </recommendedName>
</protein>
<keyword evidence="2" id="KW-1185">Reference proteome</keyword>
<dbReference type="Proteomes" id="UP001630127">
    <property type="component" value="Unassembled WGS sequence"/>
</dbReference>
<proteinExistence type="predicted"/>